<dbReference type="PANTHER" id="PTHR43394">
    <property type="entry name" value="ATP-DEPENDENT PERMEASE MDL1, MITOCHONDRIAL"/>
    <property type="match status" value="1"/>
</dbReference>
<dbReference type="Gene3D" id="3.40.50.300">
    <property type="entry name" value="P-loop containing nucleotide triphosphate hydrolases"/>
    <property type="match status" value="1"/>
</dbReference>
<gene>
    <name evidence="2" type="ORF">GCM10025866_15980</name>
</gene>
<dbReference type="PROSITE" id="PS50893">
    <property type="entry name" value="ABC_TRANSPORTER_2"/>
    <property type="match status" value="1"/>
</dbReference>
<sequence>MTIHPGVLTAIVDEDPDAAAEVATRLGRFDDLAAEEAPVLWGGVDQTSVPVTAVRKRIVVNDAMPHLFRGALIDGLDLLPVREPEVPSTDTGQIRRVERAIDAAAATDTVSNLPKGLYEDVSERGRSFSGGERQRLSLARALLTDAEVLVLIEPTSAVDSRTEERIAERLAEARSGRTTVVVSASPLLLQRAERVEVLSRGHLVGEGRHDELLRRTDATGRLYRSIVTRGPDKEKHAAADR</sequence>
<dbReference type="PANTHER" id="PTHR43394:SF1">
    <property type="entry name" value="ATP-BINDING CASSETTE SUB-FAMILY B MEMBER 10, MITOCHONDRIAL"/>
    <property type="match status" value="1"/>
</dbReference>
<dbReference type="InterPro" id="IPR027417">
    <property type="entry name" value="P-loop_NTPase"/>
</dbReference>
<dbReference type="RefSeq" id="WP_286278939.1">
    <property type="nucleotide sequence ID" value="NZ_AP027731.1"/>
</dbReference>
<accession>A0ABM8GBU5</accession>
<dbReference type="EMBL" id="AP027731">
    <property type="protein sequence ID" value="BDZ45689.1"/>
    <property type="molecule type" value="Genomic_DNA"/>
</dbReference>
<name>A0ABM8GBU5_9MICO</name>
<protein>
    <recommendedName>
        <fullName evidence="1">ABC transporter domain-containing protein</fullName>
    </recommendedName>
</protein>
<evidence type="ECO:0000259" key="1">
    <source>
        <dbReference type="PROSITE" id="PS50893"/>
    </source>
</evidence>
<evidence type="ECO:0000313" key="2">
    <source>
        <dbReference type="EMBL" id="BDZ45689.1"/>
    </source>
</evidence>
<feature type="domain" description="ABC transporter" evidence="1">
    <location>
        <begin position="2"/>
        <end position="225"/>
    </location>
</feature>
<organism evidence="2 3">
    <name type="scientific">Naasia aerilata</name>
    <dbReference type="NCBI Taxonomy" id="1162966"/>
    <lineage>
        <taxon>Bacteria</taxon>
        <taxon>Bacillati</taxon>
        <taxon>Actinomycetota</taxon>
        <taxon>Actinomycetes</taxon>
        <taxon>Micrococcales</taxon>
        <taxon>Microbacteriaceae</taxon>
        <taxon>Naasia</taxon>
    </lineage>
</organism>
<dbReference type="InterPro" id="IPR017871">
    <property type="entry name" value="ABC_transporter-like_CS"/>
</dbReference>
<proteinExistence type="predicted"/>
<dbReference type="SUPFAM" id="SSF52540">
    <property type="entry name" value="P-loop containing nucleoside triphosphate hydrolases"/>
    <property type="match status" value="1"/>
</dbReference>
<keyword evidence="3" id="KW-1185">Reference proteome</keyword>
<dbReference type="Proteomes" id="UP001321498">
    <property type="component" value="Chromosome"/>
</dbReference>
<dbReference type="PROSITE" id="PS00211">
    <property type="entry name" value="ABC_TRANSPORTER_1"/>
    <property type="match status" value="1"/>
</dbReference>
<dbReference type="InterPro" id="IPR003439">
    <property type="entry name" value="ABC_transporter-like_ATP-bd"/>
</dbReference>
<evidence type="ECO:0000313" key="3">
    <source>
        <dbReference type="Proteomes" id="UP001321498"/>
    </source>
</evidence>
<dbReference type="InterPro" id="IPR039421">
    <property type="entry name" value="Type_1_exporter"/>
</dbReference>
<reference evidence="3" key="1">
    <citation type="journal article" date="2019" name="Int. J. Syst. Evol. Microbiol.">
        <title>The Global Catalogue of Microorganisms (GCM) 10K type strain sequencing project: providing services to taxonomists for standard genome sequencing and annotation.</title>
        <authorList>
            <consortium name="The Broad Institute Genomics Platform"/>
            <consortium name="The Broad Institute Genome Sequencing Center for Infectious Disease"/>
            <person name="Wu L."/>
            <person name="Ma J."/>
        </authorList>
    </citation>
    <scope>NUCLEOTIDE SEQUENCE [LARGE SCALE GENOMIC DNA]</scope>
    <source>
        <strain evidence="3">NBRC 108725</strain>
    </source>
</reference>
<dbReference type="Pfam" id="PF00005">
    <property type="entry name" value="ABC_tran"/>
    <property type="match status" value="1"/>
</dbReference>